<comment type="caution">
    <text evidence="5">The sequence shown here is derived from an EMBL/GenBank/DDBJ whole genome shotgun (WGS) entry which is preliminary data.</text>
</comment>
<dbReference type="Proteomes" id="UP000747110">
    <property type="component" value="Unassembled WGS sequence"/>
</dbReference>
<feature type="region of interest" description="Disordered" evidence="2">
    <location>
        <begin position="43"/>
        <end position="63"/>
    </location>
</feature>
<dbReference type="GO" id="GO:0016020">
    <property type="term" value="C:membrane"/>
    <property type="evidence" value="ECO:0007669"/>
    <property type="project" value="InterPro"/>
</dbReference>
<evidence type="ECO:0000256" key="3">
    <source>
        <dbReference type="SAM" id="Phobius"/>
    </source>
</evidence>
<accession>A0A8J4FV81</accession>
<dbReference type="InterPro" id="IPR036772">
    <property type="entry name" value="SRCR-like_dom_sf"/>
</dbReference>
<evidence type="ECO:0000256" key="1">
    <source>
        <dbReference type="ARBA" id="ARBA00023157"/>
    </source>
</evidence>
<dbReference type="Gene3D" id="3.10.250.10">
    <property type="entry name" value="SRCR-like domain"/>
    <property type="match status" value="1"/>
</dbReference>
<dbReference type="AlphaFoldDB" id="A0A8J4FV81"/>
<dbReference type="OrthoDB" id="554959at2759"/>
<dbReference type="EMBL" id="BNCP01000056">
    <property type="protein sequence ID" value="GIL90414.1"/>
    <property type="molecule type" value="Genomic_DNA"/>
</dbReference>
<keyword evidence="3" id="KW-0472">Membrane</keyword>
<evidence type="ECO:0000313" key="5">
    <source>
        <dbReference type="EMBL" id="GIL90414.1"/>
    </source>
</evidence>
<keyword evidence="1" id="KW-1015">Disulfide bond</keyword>
<keyword evidence="3" id="KW-0812">Transmembrane</keyword>
<organism evidence="5 6">
    <name type="scientific">Volvox reticuliferus</name>
    <dbReference type="NCBI Taxonomy" id="1737510"/>
    <lineage>
        <taxon>Eukaryota</taxon>
        <taxon>Viridiplantae</taxon>
        <taxon>Chlorophyta</taxon>
        <taxon>core chlorophytes</taxon>
        <taxon>Chlorophyceae</taxon>
        <taxon>CS clade</taxon>
        <taxon>Chlamydomonadales</taxon>
        <taxon>Volvocaceae</taxon>
        <taxon>Volvox</taxon>
    </lineage>
</organism>
<dbReference type="InterPro" id="IPR001190">
    <property type="entry name" value="SRCR"/>
</dbReference>
<evidence type="ECO:0000256" key="2">
    <source>
        <dbReference type="SAM" id="MobiDB-lite"/>
    </source>
</evidence>
<gene>
    <name evidence="5" type="ORF">Vretifemale_18060</name>
</gene>
<feature type="region of interest" description="Disordered" evidence="2">
    <location>
        <begin position="307"/>
        <end position="334"/>
    </location>
</feature>
<keyword evidence="3" id="KW-1133">Transmembrane helix</keyword>
<name>A0A8J4FV81_9CHLO</name>
<feature type="compositionally biased region" description="Pro residues" evidence="2">
    <location>
        <begin position="96"/>
        <end position="166"/>
    </location>
</feature>
<feature type="domain" description="SRCR" evidence="4">
    <location>
        <begin position="173"/>
        <end position="307"/>
    </location>
</feature>
<keyword evidence="6" id="KW-1185">Reference proteome</keyword>
<feature type="compositionally biased region" description="Pro residues" evidence="2">
    <location>
        <begin position="312"/>
        <end position="333"/>
    </location>
</feature>
<feature type="region of interest" description="Disordered" evidence="2">
    <location>
        <begin position="95"/>
        <end position="168"/>
    </location>
</feature>
<dbReference type="PROSITE" id="PS50287">
    <property type="entry name" value="SRCR_2"/>
    <property type="match status" value="1"/>
</dbReference>
<sequence>MSAYIIIHLITKIKNSNVPALHGTVPKVLIRFRYITLTGARLSTSKATSSNSEKMKYPTSSNITSRRTSVVNYLLLLQLVLVAILFGLSGDAAPTAKPPLSPKPPSKPPPSPKPPSKPPPSLKPPSKPPPSPKPPSKPPPSPKPPSKPPPSPPRPAKSPPPSPPPQTIEDYAVRLVGAQRINGRIVGRLQVHIAGHPFFYPGYHENDGWAPICDDFSLSAAEAKMFCNKLNFQYGRQFFGDGISTLRPDETNPPTPLGYLTCQGDTRPPDLIATGFIGMSNYDYYTFGCFLYPVTCDRQVLVALECSDTPSPAGPSPPPRPPSPPPPPPPPPDTRYSIQKIHPEENLHGLEPPGFPLDAERVMLLVNSSADGRTGDPVWAPLCASDADVDPASQDDSVAYIACHQANNWFKFFNYYMFPLRGQPLRIPDVPLAPSDGMTSVFDPSNYTHWVTVVGSANNQGLRMVQELELQVTTTPCPSGYLYTIACREAIP</sequence>
<feature type="transmembrane region" description="Helical" evidence="3">
    <location>
        <begin position="70"/>
        <end position="88"/>
    </location>
</feature>
<evidence type="ECO:0000313" key="6">
    <source>
        <dbReference type="Proteomes" id="UP000747110"/>
    </source>
</evidence>
<proteinExistence type="predicted"/>
<reference evidence="5" key="1">
    <citation type="journal article" date="2021" name="Proc. Natl. Acad. Sci. U.S.A.">
        <title>Three genomes in the algal genus Volvox reveal the fate of a haploid sex-determining region after a transition to homothallism.</title>
        <authorList>
            <person name="Yamamoto K."/>
            <person name="Hamaji T."/>
            <person name="Kawai-Toyooka H."/>
            <person name="Matsuzaki R."/>
            <person name="Takahashi F."/>
            <person name="Nishimura Y."/>
            <person name="Kawachi M."/>
            <person name="Noguchi H."/>
            <person name="Minakuchi Y."/>
            <person name="Umen J.G."/>
            <person name="Toyoda A."/>
            <person name="Nozaki H."/>
        </authorList>
    </citation>
    <scope>NUCLEOTIDE SEQUENCE</scope>
    <source>
        <strain evidence="5">NIES-3786</strain>
    </source>
</reference>
<dbReference type="PRINTS" id="PR01217">
    <property type="entry name" value="PRICHEXTENSN"/>
</dbReference>
<evidence type="ECO:0000259" key="4">
    <source>
        <dbReference type="PROSITE" id="PS50287"/>
    </source>
</evidence>
<protein>
    <recommendedName>
        <fullName evidence="4">SRCR domain-containing protein</fullName>
    </recommendedName>
</protein>